<evidence type="ECO:0000313" key="2">
    <source>
        <dbReference type="Proteomes" id="UP000308600"/>
    </source>
</evidence>
<proteinExistence type="predicted"/>
<evidence type="ECO:0000313" key="1">
    <source>
        <dbReference type="EMBL" id="TFK64722.1"/>
    </source>
</evidence>
<organism evidence="1 2">
    <name type="scientific">Pluteus cervinus</name>
    <dbReference type="NCBI Taxonomy" id="181527"/>
    <lineage>
        <taxon>Eukaryota</taxon>
        <taxon>Fungi</taxon>
        <taxon>Dikarya</taxon>
        <taxon>Basidiomycota</taxon>
        <taxon>Agaricomycotina</taxon>
        <taxon>Agaricomycetes</taxon>
        <taxon>Agaricomycetidae</taxon>
        <taxon>Agaricales</taxon>
        <taxon>Pluteineae</taxon>
        <taxon>Pluteaceae</taxon>
        <taxon>Pluteus</taxon>
    </lineage>
</organism>
<keyword evidence="2" id="KW-1185">Reference proteome</keyword>
<reference evidence="1 2" key="1">
    <citation type="journal article" date="2019" name="Nat. Ecol. Evol.">
        <title>Megaphylogeny resolves global patterns of mushroom evolution.</title>
        <authorList>
            <person name="Varga T."/>
            <person name="Krizsan K."/>
            <person name="Foldi C."/>
            <person name="Dima B."/>
            <person name="Sanchez-Garcia M."/>
            <person name="Sanchez-Ramirez S."/>
            <person name="Szollosi G.J."/>
            <person name="Szarkandi J.G."/>
            <person name="Papp V."/>
            <person name="Albert L."/>
            <person name="Andreopoulos W."/>
            <person name="Angelini C."/>
            <person name="Antonin V."/>
            <person name="Barry K.W."/>
            <person name="Bougher N.L."/>
            <person name="Buchanan P."/>
            <person name="Buyck B."/>
            <person name="Bense V."/>
            <person name="Catcheside P."/>
            <person name="Chovatia M."/>
            <person name="Cooper J."/>
            <person name="Damon W."/>
            <person name="Desjardin D."/>
            <person name="Finy P."/>
            <person name="Geml J."/>
            <person name="Haridas S."/>
            <person name="Hughes K."/>
            <person name="Justo A."/>
            <person name="Karasinski D."/>
            <person name="Kautmanova I."/>
            <person name="Kiss B."/>
            <person name="Kocsube S."/>
            <person name="Kotiranta H."/>
            <person name="LaButti K.M."/>
            <person name="Lechner B.E."/>
            <person name="Liimatainen K."/>
            <person name="Lipzen A."/>
            <person name="Lukacs Z."/>
            <person name="Mihaltcheva S."/>
            <person name="Morgado L.N."/>
            <person name="Niskanen T."/>
            <person name="Noordeloos M.E."/>
            <person name="Ohm R.A."/>
            <person name="Ortiz-Santana B."/>
            <person name="Ovrebo C."/>
            <person name="Racz N."/>
            <person name="Riley R."/>
            <person name="Savchenko A."/>
            <person name="Shiryaev A."/>
            <person name="Soop K."/>
            <person name="Spirin V."/>
            <person name="Szebenyi C."/>
            <person name="Tomsovsky M."/>
            <person name="Tulloss R.E."/>
            <person name="Uehling J."/>
            <person name="Grigoriev I.V."/>
            <person name="Vagvolgyi C."/>
            <person name="Papp T."/>
            <person name="Martin F.M."/>
            <person name="Miettinen O."/>
            <person name="Hibbett D.S."/>
            <person name="Nagy L.G."/>
        </authorList>
    </citation>
    <scope>NUCLEOTIDE SEQUENCE [LARGE SCALE GENOMIC DNA]</scope>
    <source>
        <strain evidence="1 2">NL-1719</strain>
    </source>
</reference>
<dbReference type="Proteomes" id="UP000308600">
    <property type="component" value="Unassembled WGS sequence"/>
</dbReference>
<gene>
    <name evidence="1" type="ORF">BDN72DRAFT_801900</name>
</gene>
<accession>A0ACD3AGJ5</accession>
<dbReference type="EMBL" id="ML208464">
    <property type="protein sequence ID" value="TFK64722.1"/>
    <property type="molecule type" value="Genomic_DNA"/>
</dbReference>
<sequence>METYTFNAYPDHLNTAHVALFHNLKNAAALRAQIRAAATSPDEADRDAVNFAFVEPRLITSRLHLQTAIAQASLAAAQGNLRTKTVHSEILWALNPTNNITEALRRYGNSDTSTTLLVVRVGGMDVPAETVLKQMNEVAIGDVQPLDTLEALTDWSSVKKYHKLNNEVAIKTARDVNHEHQIVDNIVVTSVAMKSVVS</sequence>
<protein>
    <submittedName>
        <fullName evidence="1">CGI-121-domain-containing protein</fullName>
    </submittedName>
</protein>
<name>A0ACD3AGJ5_9AGAR</name>